<comment type="caution">
    <text evidence="3">The sequence shown here is derived from an EMBL/GenBank/DDBJ whole genome shotgun (WGS) entry which is preliminary data.</text>
</comment>
<dbReference type="InterPro" id="IPR005182">
    <property type="entry name" value="YdbS-like_PH"/>
</dbReference>
<dbReference type="EMBL" id="JQZV01000013">
    <property type="protein sequence ID" value="KGN92244.1"/>
    <property type="molecule type" value="Genomic_DNA"/>
</dbReference>
<gene>
    <name evidence="3" type="ORF">HQ43_09545</name>
</gene>
<feature type="domain" description="YdbS-like PH" evidence="2">
    <location>
        <begin position="91"/>
        <end position="171"/>
    </location>
</feature>
<sequence>MSIVDKPSQFVNNPISLTDIPRLEREAYKPLNPKYIKVLRLSSIVPIVLLLVATIVAAIMKNDIPFWIILSICSALLLFGIVHQMLMVKIYRFKGYLFRDKDVSYRSGIFMPKEKSVPYSKLQHVVLSQHLYDRPFGLYRLSLFNAAGGIEEDLIIAGLEKEQAEAYKEWIIEQISDVERSKE</sequence>
<organism evidence="3 4">
    <name type="scientific">Porphyromonas canoris</name>
    <dbReference type="NCBI Taxonomy" id="36875"/>
    <lineage>
        <taxon>Bacteria</taxon>
        <taxon>Pseudomonadati</taxon>
        <taxon>Bacteroidota</taxon>
        <taxon>Bacteroidia</taxon>
        <taxon>Bacteroidales</taxon>
        <taxon>Porphyromonadaceae</taxon>
        <taxon>Porphyromonas</taxon>
    </lineage>
</organism>
<protein>
    <recommendedName>
        <fullName evidence="2">YdbS-like PH domain-containing protein</fullName>
    </recommendedName>
</protein>
<name>A0ABR4XKP5_9PORP</name>
<keyword evidence="1" id="KW-1133">Transmembrane helix</keyword>
<dbReference type="Proteomes" id="UP000030101">
    <property type="component" value="Unassembled WGS sequence"/>
</dbReference>
<evidence type="ECO:0000256" key="1">
    <source>
        <dbReference type="SAM" id="Phobius"/>
    </source>
</evidence>
<accession>A0ABR4XKP5</accession>
<proteinExistence type="predicted"/>
<keyword evidence="1" id="KW-0472">Membrane</keyword>
<evidence type="ECO:0000259" key="2">
    <source>
        <dbReference type="Pfam" id="PF03703"/>
    </source>
</evidence>
<dbReference type="Pfam" id="PF03703">
    <property type="entry name" value="bPH_2"/>
    <property type="match status" value="1"/>
</dbReference>
<dbReference type="PANTHER" id="PTHR34473">
    <property type="entry name" value="UPF0699 TRANSMEMBRANE PROTEIN YDBS"/>
    <property type="match status" value="1"/>
</dbReference>
<keyword evidence="1" id="KW-0812">Transmembrane</keyword>
<evidence type="ECO:0000313" key="4">
    <source>
        <dbReference type="Proteomes" id="UP000030101"/>
    </source>
</evidence>
<reference evidence="3 4" key="1">
    <citation type="submission" date="2014-08" db="EMBL/GenBank/DDBJ databases">
        <title>Porphyromonas canoris strain:OH2762 Genome sequencing.</title>
        <authorList>
            <person name="Wallis C."/>
            <person name="Deusch O."/>
            <person name="O'Flynn C."/>
            <person name="Davis I."/>
            <person name="Jospin G."/>
            <person name="Darling A.E."/>
            <person name="Coil D.A."/>
            <person name="Alexiev A."/>
            <person name="Horsfall A."/>
            <person name="Kirkwood N."/>
            <person name="Harris S."/>
            <person name="Eisen J.A."/>
        </authorList>
    </citation>
    <scope>NUCLEOTIDE SEQUENCE [LARGE SCALE GENOMIC DNA]</scope>
    <source>
        <strain evidence="4">COT-108 OH2762</strain>
    </source>
</reference>
<keyword evidence="4" id="KW-1185">Reference proteome</keyword>
<feature type="transmembrane region" description="Helical" evidence="1">
    <location>
        <begin position="66"/>
        <end position="91"/>
    </location>
</feature>
<dbReference type="PANTHER" id="PTHR34473:SF2">
    <property type="entry name" value="UPF0699 TRANSMEMBRANE PROTEIN YDBT"/>
    <property type="match status" value="1"/>
</dbReference>
<feature type="transmembrane region" description="Helical" evidence="1">
    <location>
        <begin position="38"/>
        <end position="60"/>
    </location>
</feature>
<evidence type="ECO:0000313" key="3">
    <source>
        <dbReference type="EMBL" id="KGN92244.1"/>
    </source>
</evidence>
<dbReference type="RefSeq" id="WP_036792446.1">
    <property type="nucleotide sequence ID" value="NZ_JQZV01000013.1"/>
</dbReference>